<dbReference type="NCBIfam" id="NF008277">
    <property type="entry name" value="PRK11055.1"/>
    <property type="match status" value="1"/>
</dbReference>
<comment type="pathway">
    <text evidence="3 11">Carbohydrate metabolism; hexose metabolism.</text>
</comment>
<dbReference type="RefSeq" id="WP_344675118.1">
    <property type="nucleotide sequence ID" value="NZ_BAAAZI010000010.1"/>
</dbReference>
<evidence type="ECO:0000256" key="8">
    <source>
        <dbReference type="ARBA" id="ARBA00022837"/>
    </source>
</evidence>
<organism evidence="12 13">
    <name type="scientific">Sphingobacterium kyonggiense</name>
    <dbReference type="NCBI Taxonomy" id="714075"/>
    <lineage>
        <taxon>Bacteria</taxon>
        <taxon>Pseudomonadati</taxon>
        <taxon>Bacteroidota</taxon>
        <taxon>Sphingobacteriia</taxon>
        <taxon>Sphingobacteriales</taxon>
        <taxon>Sphingobacteriaceae</taxon>
        <taxon>Sphingobacterium</taxon>
    </lineage>
</organism>
<dbReference type="InterPro" id="IPR008183">
    <property type="entry name" value="Aldose_1/G6P_1-epimerase"/>
</dbReference>
<evidence type="ECO:0000256" key="4">
    <source>
        <dbReference type="ARBA" id="ARBA00006206"/>
    </source>
</evidence>
<evidence type="ECO:0000256" key="11">
    <source>
        <dbReference type="PIRNR" id="PIRNR005096"/>
    </source>
</evidence>
<evidence type="ECO:0000313" key="13">
    <source>
        <dbReference type="Proteomes" id="UP001500101"/>
    </source>
</evidence>
<dbReference type="InterPro" id="IPR015443">
    <property type="entry name" value="Aldose_1-epimerase"/>
</dbReference>
<proteinExistence type="inferred from homology"/>
<dbReference type="InterPro" id="IPR014718">
    <property type="entry name" value="GH-type_carb-bd"/>
</dbReference>
<evidence type="ECO:0000256" key="7">
    <source>
        <dbReference type="ARBA" id="ARBA00014165"/>
    </source>
</evidence>
<evidence type="ECO:0000313" key="12">
    <source>
        <dbReference type="EMBL" id="GAA4143445.1"/>
    </source>
</evidence>
<keyword evidence="9 11" id="KW-0413">Isomerase</keyword>
<evidence type="ECO:0000256" key="2">
    <source>
        <dbReference type="ARBA" id="ARBA00001913"/>
    </source>
</evidence>
<dbReference type="PIRSF" id="PIRSF005096">
    <property type="entry name" value="GALM"/>
    <property type="match status" value="1"/>
</dbReference>
<evidence type="ECO:0000256" key="10">
    <source>
        <dbReference type="ARBA" id="ARBA00023277"/>
    </source>
</evidence>
<dbReference type="Gene3D" id="2.70.98.10">
    <property type="match status" value="1"/>
</dbReference>
<accession>A0ABP7YZ28</accession>
<name>A0ABP7YZ28_9SPHI</name>
<evidence type="ECO:0000256" key="6">
    <source>
        <dbReference type="ARBA" id="ARBA00013185"/>
    </source>
</evidence>
<dbReference type="PANTHER" id="PTHR10091:SF0">
    <property type="entry name" value="GALACTOSE MUTAROTASE"/>
    <property type="match status" value="1"/>
</dbReference>
<dbReference type="EC" id="5.1.3.3" evidence="6 11"/>
<dbReference type="EMBL" id="BAAAZI010000010">
    <property type="protein sequence ID" value="GAA4143445.1"/>
    <property type="molecule type" value="Genomic_DNA"/>
</dbReference>
<evidence type="ECO:0000256" key="3">
    <source>
        <dbReference type="ARBA" id="ARBA00005028"/>
    </source>
</evidence>
<dbReference type="InterPro" id="IPR018052">
    <property type="entry name" value="Ald1_epimerase_CS"/>
</dbReference>
<comment type="subunit">
    <text evidence="5">Monomer.</text>
</comment>
<dbReference type="InterPro" id="IPR011013">
    <property type="entry name" value="Gal_mutarotase_sf_dom"/>
</dbReference>
<comment type="similarity">
    <text evidence="4 11">Belongs to the aldose epimerase family.</text>
</comment>
<dbReference type="Pfam" id="PF01263">
    <property type="entry name" value="Aldose_epim"/>
    <property type="match status" value="1"/>
</dbReference>
<dbReference type="InterPro" id="IPR047215">
    <property type="entry name" value="Galactose_mutarotase-like"/>
</dbReference>
<comment type="caution">
    <text evidence="12">The sequence shown here is derived from an EMBL/GenBank/DDBJ whole genome shotgun (WGS) entry which is preliminary data.</text>
</comment>
<dbReference type="CDD" id="cd09019">
    <property type="entry name" value="galactose_mutarotase_like"/>
    <property type="match status" value="1"/>
</dbReference>
<evidence type="ECO:0000256" key="1">
    <source>
        <dbReference type="ARBA" id="ARBA00001614"/>
    </source>
</evidence>
<dbReference type="SUPFAM" id="SSF74650">
    <property type="entry name" value="Galactose mutarotase-like"/>
    <property type="match status" value="1"/>
</dbReference>
<dbReference type="PROSITE" id="PS00545">
    <property type="entry name" value="ALDOSE_1_EPIMERASE"/>
    <property type="match status" value="1"/>
</dbReference>
<reference evidence="13" key="1">
    <citation type="journal article" date="2019" name="Int. J. Syst. Evol. Microbiol.">
        <title>The Global Catalogue of Microorganisms (GCM) 10K type strain sequencing project: providing services to taxonomists for standard genome sequencing and annotation.</title>
        <authorList>
            <consortium name="The Broad Institute Genomics Platform"/>
            <consortium name="The Broad Institute Genome Sequencing Center for Infectious Disease"/>
            <person name="Wu L."/>
            <person name="Ma J."/>
        </authorList>
    </citation>
    <scope>NUCLEOTIDE SEQUENCE [LARGE SCALE GENOMIC DNA]</scope>
    <source>
        <strain evidence="13">JCM 16704</strain>
    </source>
</reference>
<comment type="catalytic activity">
    <reaction evidence="1 11">
        <text>alpha-D-glucose = beta-D-glucose</text>
        <dbReference type="Rhea" id="RHEA:10264"/>
        <dbReference type="ChEBI" id="CHEBI:15903"/>
        <dbReference type="ChEBI" id="CHEBI:17925"/>
        <dbReference type="EC" id="5.1.3.3"/>
    </reaction>
</comment>
<protein>
    <recommendedName>
        <fullName evidence="7 11">Aldose 1-epimerase</fullName>
        <ecNumber evidence="6 11">5.1.3.3</ecNumber>
    </recommendedName>
</protein>
<evidence type="ECO:0000256" key="9">
    <source>
        <dbReference type="ARBA" id="ARBA00023235"/>
    </source>
</evidence>
<sequence>MTTYKLPIVQGFEHKINHKNTHLITLKNRAGMAIALTDYGARLVSALVPDKHGNLIDVVLGFDSIEGYLQAKEQYHGATVGRFCNRIAKGKFHLESNEYSLALNNGNNCLHGGIEGFHRKVWDRQVSFKKLVDFYYVSPDGEEGFPGELKTSVSYELTNENEIIIKFRATTDAPTVLNLTNHAYFNLNGEGNGDVLNHLIQINADEFLPIDENQIPIGKPESIEETAFDFRQAKTIAQDINAQDDQLEYANGYDHCYLNKQPISQAIASAYSKESGILLEVFTSEPSIHFYTGNFLADDVGKSGHRYLRYGGFCFEAQHYPDSPNHPDFPSVVLRPGEVFQSEIRYKFSIQK</sequence>
<keyword evidence="8" id="KW-0106">Calcium</keyword>
<dbReference type="Proteomes" id="UP001500101">
    <property type="component" value="Unassembled WGS sequence"/>
</dbReference>
<keyword evidence="10 11" id="KW-0119">Carbohydrate metabolism</keyword>
<dbReference type="PANTHER" id="PTHR10091">
    <property type="entry name" value="ALDOSE-1-EPIMERASE"/>
    <property type="match status" value="1"/>
</dbReference>
<gene>
    <name evidence="12" type="ORF">GCM10022216_25370</name>
</gene>
<comment type="cofactor">
    <cofactor evidence="2">
        <name>Ca(2+)</name>
        <dbReference type="ChEBI" id="CHEBI:29108"/>
    </cofactor>
</comment>
<evidence type="ECO:0000256" key="5">
    <source>
        <dbReference type="ARBA" id="ARBA00011245"/>
    </source>
</evidence>
<keyword evidence="13" id="KW-1185">Reference proteome</keyword>